<dbReference type="EMBL" id="BOMS01000189">
    <property type="protein sequence ID" value="GIE73781.1"/>
    <property type="molecule type" value="Genomic_DNA"/>
</dbReference>
<gene>
    <name evidence="2" type="ORF">Apa02nite_098890</name>
</gene>
<sequence>MTIMSMAKKLSAIGVVAAAVAVGAWFTVPYETSVVHATYAVDLDTPELAAGWADDVFIAAVDSQESAERDADGLLYTPFRVTVTSTLQGKAGGDIRVVQEGGDDPVSRERVVFDGATALEPGKTYLFATRLSGPDGWHVLPSNFTPVEVPGGATDPAVSRWTSAVTSPKSQDTVHPSDVEKASDPAALYRQAEVG</sequence>
<evidence type="ECO:0000313" key="3">
    <source>
        <dbReference type="Proteomes" id="UP000624709"/>
    </source>
</evidence>
<name>A0ABQ4BU15_9ACTN</name>
<feature type="region of interest" description="Disordered" evidence="1">
    <location>
        <begin position="160"/>
        <end position="195"/>
    </location>
</feature>
<comment type="caution">
    <text evidence="2">The sequence shown here is derived from an EMBL/GenBank/DDBJ whole genome shotgun (WGS) entry which is preliminary data.</text>
</comment>
<protein>
    <submittedName>
        <fullName evidence="2">Uncharacterized protein</fullName>
    </submittedName>
</protein>
<feature type="compositionally biased region" description="Polar residues" evidence="1">
    <location>
        <begin position="160"/>
        <end position="174"/>
    </location>
</feature>
<dbReference type="Proteomes" id="UP000624709">
    <property type="component" value="Unassembled WGS sequence"/>
</dbReference>
<proteinExistence type="predicted"/>
<reference evidence="2 3" key="1">
    <citation type="submission" date="2021-01" db="EMBL/GenBank/DDBJ databases">
        <title>Whole genome shotgun sequence of Actinoplanes palleronii NBRC 14916.</title>
        <authorList>
            <person name="Komaki H."/>
            <person name="Tamura T."/>
        </authorList>
    </citation>
    <scope>NUCLEOTIDE SEQUENCE [LARGE SCALE GENOMIC DNA]</scope>
    <source>
        <strain evidence="2 3">NBRC 14916</strain>
    </source>
</reference>
<evidence type="ECO:0000313" key="2">
    <source>
        <dbReference type="EMBL" id="GIE73781.1"/>
    </source>
</evidence>
<evidence type="ECO:0000256" key="1">
    <source>
        <dbReference type="SAM" id="MobiDB-lite"/>
    </source>
</evidence>
<accession>A0ABQ4BU15</accession>
<keyword evidence="3" id="KW-1185">Reference proteome</keyword>
<organism evidence="2 3">
    <name type="scientific">Actinoplanes palleronii</name>
    <dbReference type="NCBI Taxonomy" id="113570"/>
    <lineage>
        <taxon>Bacteria</taxon>
        <taxon>Bacillati</taxon>
        <taxon>Actinomycetota</taxon>
        <taxon>Actinomycetes</taxon>
        <taxon>Micromonosporales</taxon>
        <taxon>Micromonosporaceae</taxon>
        <taxon>Actinoplanes</taxon>
    </lineage>
</organism>